<feature type="signal peptide" evidence="1">
    <location>
        <begin position="1"/>
        <end position="25"/>
    </location>
</feature>
<keyword evidence="3" id="KW-1185">Reference proteome</keyword>
<proteinExistence type="predicted"/>
<dbReference type="EMBL" id="VSTH01000087">
    <property type="protein sequence ID" value="TYO63850.1"/>
    <property type="molecule type" value="Genomic_DNA"/>
</dbReference>
<comment type="caution">
    <text evidence="2">The sequence shown here is derived from an EMBL/GenBank/DDBJ whole genome shotgun (WGS) entry which is preliminary data.</text>
</comment>
<reference evidence="2 3" key="1">
    <citation type="submission" date="2019-08" db="EMBL/GenBank/DDBJ databases">
        <title>Bradyrhizobium hipponensis sp. nov., a rhizobium isolated from a Lupinus angustifolius root nodule in Tunisia.</title>
        <authorList>
            <person name="Off K."/>
            <person name="Rejili M."/>
            <person name="Mars M."/>
            <person name="Brachmann A."/>
            <person name="Marin M."/>
        </authorList>
    </citation>
    <scope>NUCLEOTIDE SEQUENCE [LARGE SCALE GENOMIC DNA]</scope>
    <source>
        <strain evidence="3">aSej3</strain>
    </source>
</reference>
<protein>
    <submittedName>
        <fullName evidence="2">Uncharacterized protein</fullName>
    </submittedName>
</protein>
<evidence type="ECO:0000256" key="1">
    <source>
        <dbReference type="SAM" id="SignalP"/>
    </source>
</evidence>
<sequence>MTTIKFAIATLITAGLLAAPFAAEAKKYRSSRHYSTRVVAPAYGGAASPAPQPRASYGSSGQTVGTVTAPSIGSYNWPSVGVTNAVPTWSNTTR</sequence>
<gene>
    <name evidence="2" type="ORF">FXV83_25285</name>
</gene>
<dbReference type="AlphaFoldDB" id="A0A5S4YHF5"/>
<dbReference type="Proteomes" id="UP000324797">
    <property type="component" value="Unassembled WGS sequence"/>
</dbReference>
<feature type="chain" id="PRO_5024285151" evidence="1">
    <location>
        <begin position="26"/>
        <end position="94"/>
    </location>
</feature>
<evidence type="ECO:0000313" key="2">
    <source>
        <dbReference type="EMBL" id="TYO63850.1"/>
    </source>
</evidence>
<accession>A0A5S4YHF5</accession>
<keyword evidence="1" id="KW-0732">Signal</keyword>
<evidence type="ECO:0000313" key="3">
    <source>
        <dbReference type="Proteomes" id="UP000324797"/>
    </source>
</evidence>
<organism evidence="2 3">
    <name type="scientific">Bradyrhizobium hipponense</name>
    <dbReference type="NCBI Taxonomy" id="2605638"/>
    <lineage>
        <taxon>Bacteria</taxon>
        <taxon>Pseudomonadati</taxon>
        <taxon>Pseudomonadota</taxon>
        <taxon>Alphaproteobacteria</taxon>
        <taxon>Hyphomicrobiales</taxon>
        <taxon>Nitrobacteraceae</taxon>
        <taxon>Bradyrhizobium</taxon>
    </lineage>
</organism>
<dbReference type="RefSeq" id="WP_148742291.1">
    <property type="nucleotide sequence ID" value="NZ_VSTH01000087.1"/>
</dbReference>
<name>A0A5S4YHF5_9BRAD</name>